<accession>A0AAN9A9N9</accession>
<dbReference type="Proteomes" id="UP001381693">
    <property type="component" value="Unassembled WGS sequence"/>
</dbReference>
<gene>
    <name evidence="17" type="primary">ADCY9_1</name>
    <name evidence="17" type="ORF">SK128_002343</name>
</gene>
<dbReference type="GO" id="GO:0007189">
    <property type="term" value="P:adenylate cyclase-activating G protein-coupled receptor signaling pathway"/>
    <property type="evidence" value="ECO:0007669"/>
    <property type="project" value="TreeGrafter"/>
</dbReference>
<dbReference type="Pfam" id="PF00211">
    <property type="entry name" value="Guanylate_cyc"/>
    <property type="match status" value="1"/>
</dbReference>
<comment type="catalytic activity">
    <reaction evidence="1">
        <text>ATP = 3',5'-cyclic AMP + diphosphate</text>
        <dbReference type="Rhea" id="RHEA:15389"/>
        <dbReference type="ChEBI" id="CHEBI:30616"/>
        <dbReference type="ChEBI" id="CHEBI:33019"/>
        <dbReference type="ChEBI" id="CHEBI:58165"/>
        <dbReference type="EC" id="4.6.1.1"/>
    </reaction>
</comment>
<evidence type="ECO:0000256" key="3">
    <source>
        <dbReference type="ARBA" id="ARBA00004141"/>
    </source>
</evidence>
<evidence type="ECO:0000313" key="17">
    <source>
        <dbReference type="EMBL" id="KAK7079284.1"/>
    </source>
</evidence>
<evidence type="ECO:0000256" key="14">
    <source>
        <dbReference type="RuleBase" id="RU000405"/>
    </source>
</evidence>
<feature type="domain" description="Guanylate cyclase" evidence="16">
    <location>
        <begin position="197"/>
        <end position="324"/>
    </location>
</feature>
<evidence type="ECO:0000256" key="5">
    <source>
        <dbReference type="ARBA" id="ARBA00022692"/>
    </source>
</evidence>
<name>A0AAN9A9N9_HALRR</name>
<dbReference type="PROSITE" id="PS50125">
    <property type="entry name" value="GUANYLATE_CYCLASE_2"/>
    <property type="match status" value="1"/>
</dbReference>
<dbReference type="SUPFAM" id="SSF55073">
    <property type="entry name" value="Nucleotide cyclase"/>
    <property type="match status" value="1"/>
</dbReference>
<keyword evidence="5 15" id="KW-0812">Transmembrane</keyword>
<keyword evidence="8" id="KW-0067">ATP-binding</keyword>
<dbReference type="PANTHER" id="PTHR45627">
    <property type="entry name" value="ADENYLATE CYCLASE TYPE 1"/>
    <property type="match status" value="1"/>
</dbReference>
<evidence type="ECO:0000256" key="1">
    <source>
        <dbReference type="ARBA" id="ARBA00001593"/>
    </source>
</evidence>
<dbReference type="GO" id="GO:0035556">
    <property type="term" value="P:intracellular signal transduction"/>
    <property type="evidence" value="ECO:0007669"/>
    <property type="project" value="InterPro"/>
</dbReference>
<dbReference type="AlphaFoldDB" id="A0AAN9A9N9"/>
<keyword evidence="18" id="KW-1185">Reference proteome</keyword>
<sequence>MSVTLMLVSLLPYALHYRGPELIEDFSAVAVLATCIEVLLLIYTVIPLPLYLTVAMTTLYSISSELLNALLTVDNDVRRVSVRIGLHICIHLIGAHIMIMTQVRMRGTFMSIGQSLLVRRQLELEKALKEKMIHSVMPPKVSDWLMKETLADDNEESMHYREDGAILRTVSSPRPSHTSDITTIFRPFNMHGMDNVSILFADIVGFTKMSSNKTAEQLVGLLNDLFGRFDDLCTKNGCEKISTLGDCYYSVCGCPEPKPDHAERCVNMGLDMIHAIQEFDADTNEDVNMRVGIHTGKVLCGIVGTKRFKFDVWSNDVTLANQMESTGRPGQVHVSEATLKFLPKNTYITQEGPVVKDLKTHFILGLVRRTGDLEIHGKADEEHYGTQKHLNSKKEIKKFRVREHELWEIEDAHFLNGLEPAHLQQRE</sequence>
<dbReference type="GO" id="GO:0005524">
    <property type="term" value="F:ATP binding"/>
    <property type="evidence" value="ECO:0007669"/>
    <property type="project" value="UniProtKB-KW"/>
</dbReference>
<dbReference type="EMBL" id="JAXCGZ010007553">
    <property type="protein sequence ID" value="KAK7079284.1"/>
    <property type="molecule type" value="Genomic_DNA"/>
</dbReference>
<dbReference type="PROSITE" id="PS00452">
    <property type="entry name" value="GUANYLATE_CYCLASE_1"/>
    <property type="match status" value="1"/>
</dbReference>
<reference evidence="17 18" key="1">
    <citation type="submission" date="2023-11" db="EMBL/GenBank/DDBJ databases">
        <title>Halocaridina rubra genome assembly.</title>
        <authorList>
            <person name="Smith C."/>
        </authorList>
    </citation>
    <scope>NUCLEOTIDE SEQUENCE [LARGE SCALE GENOMIC DNA]</scope>
    <source>
        <strain evidence="17">EP-1</strain>
        <tissue evidence="17">Whole</tissue>
    </source>
</reference>
<dbReference type="EC" id="4.6.1.1" evidence="4"/>
<evidence type="ECO:0000256" key="8">
    <source>
        <dbReference type="ARBA" id="ARBA00022840"/>
    </source>
</evidence>
<keyword evidence="10 15" id="KW-1133">Transmembrane helix</keyword>
<keyword evidence="9" id="KW-0460">Magnesium</keyword>
<evidence type="ECO:0000256" key="10">
    <source>
        <dbReference type="ARBA" id="ARBA00022989"/>
    </source>
</evidence>
<dbReference type="InterPro" id="IPR001054">
    <property type="entry name" value="A/G_cyclase"/>
</dbReference>
<keyword evidence="11" id="KW-0115">cAMP biosynthesis</keyword>
<evidence type="ECO:0000256" key="7">
    <source>
        <dbReference type="ARBA" id="ARBA00022741"/>
    </source>
</evidence>
<evidence type="ECO:0000256" key="15">
    <source>
        <dbReference type="SAM" id="Phobius"/>
    </source>
</evidence>
<feature type="transmembrane region" description="Helical" evidence="15">
    <location>
        <begin position="84"/>
        <end position="103"/>
    </location>
</feature>
<evidence type="ECO:0000256" key="12">
    <source>
        <dbReference type="ARBA" id="ARBA00023136"/>
    </source>
</evidence>
<keyword evidence="6" id="KW-0479">Metal-binding</keyword>
<evidence type="ECO:0000256" key="13">
    <source>
        <dbReference type="ARBA" id="ARBA00023239"/>
    </source>
</evidence>
<dbReference type="InterPro" id="IPR018297">
    <property type="entry name" value="A/G_cyclase_CS"/>
</dbReference>
<evidence type="ECO:0000256" key="4">
    <source>
        <dbReference type="ARBA" id="ARBA00012201"/>
    </source>
</evidence>
<feature type="transmembrane region" description="Helical" evidence="15">
    <location>
        <begin position="26"/>
        <end position="43"/>
    </location>
</feature>
<dbReference type="CDD" id="cd07302">
    <property type="entry name" value="CHD"/>
    <property type="match status" value="1"/>
</dbReference>
<dbReference type="GO" id="GO:0046872">
    <property type="term" value="F:metal ion binding"/>
    <property type="evidence" value="ECO:0007669"/>
    <property type="project" value="UniProtKB-KW"/>
</dbReference>
<comment type="similarity">
    <text evidence="14">Belongs to the adenylyl cyclase class-4/guanylyl cyclase family.</text>
</comment>
<comment type="caution">
    <text evidence="17">The sequence shown here is derived from an EMBL/GenBank/DDBJ whole genome shotgun (WGS) entry which is preliminary data.</text>
</comment>
<keyword evidence="12 15" id="KW-0472">Membrane</keyword>
<proteinExistence type="inferred from homology"/>
<protein>
    <recommendedName>
        <fullName evidence="4">adenylate cyclase</fullName>
        <ecNumber evidence="4">4.6.1.1</ecNumber>
    </recommendedName>
</protein>
<keyword evidence="13 14" id="KW-0456">Lyase</keyword>
<evidence type="ECO:0000256" key="11">
    <source>
        <dbReference type="ARBA" id="ARBA00022998"/>
    </source>
</evidence>
<dbReference type="InterPro" id="IPR029787">
    <property type="entry name" value="Nucleotide_cyclase"/>
</dbReference>
<comment type="cofactor">
    <cofactor evidence="2">
        <name>Mg(2+)</name>
        <dbReference type="ChEBI" id="CHEBI:18420"/>
    </cofactor>
</comment>
<evidence type="ECO:0000256" key="9">
    <source>
        <dbReference type="ARBA" id="ARBA00022842"/>
    </source>
</evidence>
<dbReference type="GO" id="GO:0004016">
    <property type="term" value="F:adenylate cyclase activity"/>
    <property type="evidence" value="ECO:0007669"/>
    <property type="project" value="UniProtKB-EC"/>
</dbReference>
<organism evidence="17 18">
    <name type="scientific">Halocaridina rubra</name>
    <name type="common">Hawaiian red shrimp</name>
    <dbReference type="NCBI Taxonomy" id="373956"/>
    <lineage>
        <taxon>Eukaryota</taxon>
        <taxon>Metazoa</taxon>
        <taxon>Ecdysozoa</taxon>
        <taxon>Arthropoda</taxon>
        <taxon>Crustacea</taxon>
        <taxon>Multicrustacea</taxon>
        <taxon>Malacostraca</taxon>
        <taxon>Eumalacostraca</taxon>
        <taxon>Eucarida</taxon>
        <taxon>Decapoda</taxon>
        <taxon>Pleocyemata</taxon>
        <taxon>Caridea</taxon>
        <taxon>Atyoidea</taxon>
        <taxon>Atyidae</taxon>
        <taxon>Halocaridina</taxon>
    </lineage>
</organism>
<dbReference type="GO" id="GO:0006171">
    <property type="term" value="P:cAMP biosynthetic process"/>
    <property type="evidence" value="ECO:0007669"/>
    <property type="project" value="UniProtKB-KW"/>
</dbReference>
<keyword evidence="7" id="KW-0547">Nucleotide-binding</keyword>
<dbReference type="GO" id="GO:0005886">
    <property type="term" value="C:plasma membrane"/>
    <property type="evidence" value="ECO:0007669"/>
    <property type="project" value="TreeGrafter"/>
</dbReference>
<evidence type="ECO:0000256" key="6">
    <source>
        <dbReference type="ARBA" id="ARBA00022723"/>
    </source>
</evidence>
<dbReference type="Gene3D" id="3.30.70.1230">
    <property type="entry name" value="Nucleotide cyclase"/>
    <property type="match status" value="1"/>
</dbReference>
<dbReference type="SMART" id="SM00044">
    <property type="entry name" value="CYCc"/>
    <property type="match status" value="1"/>
</dbReference>
<comment type="subcellular location">
    <subcellularLocation>
        <location evidence="3">Membrane</location>
        <topology evidence="3">Multi-pass membrane protein</topology>
    </subcellularLocation>
</comment>
<evidence type="ECO:0000313" key="18">
    <source>
        <dbReference type="Proteomes" id="UP001381693"/>
    </source>
</evidence>
<evidence type="ECO:0000256" key="2">
    <source>
        <dbReference type="ARBA" id="ARBA00001946"/>
    </source>
</evidence>
<evidence type="ECO:0000259" key="16">
    <source>
        <dbReference type="PROSITE" id="PS50125"/>
    </source>
</evidence>
<dbReference type="PANTHER" id="PTHR45627:SF8">
    <property type="entry name" value="ADENYLATE CYCLASE TYPE 9"/>
    <property type="match status" value="1"/>
</dbReference>